<organism evidence="2 3">
    <name type="scientific">Candidatus Thermoflexus japonica</name>
    <dbReference type="NCBI Taxonomy" id="2035417"/>
    <lineage>
        <taxon>Bacteria</taxon>
        <taxon>Bacillati</taxon>
        <taxon>Chloroflexota</taxon>
        <taxon>Thermoflexia</taxon>
        <taxon>Thermoflexales</taxon>
        <taxon>Thermoflexaceae</taxon>
        <taxon>Thermoflexus</taxon>
    </lineage>
</organism>
<comment type="caution">
    <text evidence="2">The sequence shown here is derived from an EMBL/GenBank/DDBJ whole genome shotgun (WGS) entry which is preliminary data.</text>
</comment>
<evidence type="ECO:0000313" key="2">
    <source>
        <dbReference type="EMBL" id="GBD09227.1"/>
    </source>
</evidence>
<dbReference type="Proteomes" id="UP000236642">
    <property type="component" value="Unassembled WGS sequence"/>
</dbReference>
<gene>
    <name evidence="2" type="ORF">HRbin22_01476</name>
</gene>
<evidence type="ECO:0000256" key="1">
    <source>
        <dbReference type="SAM" id="MobiDB-lite"/>
    </source>
</evidence>
<feature type="region of interest" description="Disordered" evidence="1">
    <location>
        <begin position="48"/>
        <end position="68"/>
    </location>
</feature>
<proteinExistence type="predicted"/>
<accession>A0A2H5Y715</accession>
<reference evidence="3" key="1">
    <citation type="submission" date="2017-09" db="EMBL/GenBank/DDBJ databases">
        <title>Metaegenomics of thermophilic ammonia-oxidizing enrichment culture.</title>
        <authorList>
            <person name="Kato S."/>
            <person name="Suzuki K."/>
        </authorList>
    </citation>
    <scope>NUCLEOTIDE SEQUENCE [LARGE SCALE GENOMIC DNA]</scope>
</reference>
<dbReference type="AlphaFoldDB" id="A0A2H5Y715"/>
<name>A0A2H5Y715_9CHLR</name>
<evidence type="ECO:0000313" key="3">
    <source>
        <dbReference type="Proteomes" id="UP000236642"/>
    </source>
</evidence>
<dbReference type="EMBL" id="BEHY01000031">
    <property type="protein sequence ID" value="GBD09227.1"/>
    <property type="molecule type" value="Genomic_DNA"/>
</dbReference>
<sequence length="68" mass="7349">MPAPTPTPMVALPPPGGNCHPAYPTVCIPPPPPDLDCGDIPYRNFPVDHRYGDPHRFDGDKDGIGCER</sequence>
<protein>
    <submittedName>
        <fullName evidence="2">Uncharacterized protein</fullName>
    </submittedName>
</protein>